<keyword evidence="1" id="KW-1133">Transmembrane helix</keyword>
<dbReference type="AlphaFoldDB" id="A0A1G7MV67"/>
<gene>
    <name evidence="2" type="ORF">SAMN04244560_01032</name>
</gene>
<reference evidence="2 3" key="1">
    <citation type="submission" date="2016-10" db="EMBL/GenBank/DDBJ databases">
        <authorList>
            <person name="de Groot N.N."/>
        </authorList>
    </citation>
    <scope>NUCLEOTIDE SEQUENCE [LARGE SCALE GENOMIC DNA]</scope>
    <source>
        <strain evidence="2 3">DSM 569</strain>
    </source>
</reference>
<organism evidence="2 3">
    <name type="scientific">Thermoanaerobacter thermohydrosulfuricus</name>
    <name type="common">Clostridium thermohydrosulfuricum</name>
    <dbReference type="NCBI Taxonomy" id="1516"/>
    <lineage>
        <taxon>Bacteria</taxon>
        <taxon>Bacillati</taxon>
        <taxon>Bacillota</taxon>
        <taxon>Clostridia</taxon>
        <taxon>Thermoanaerobacterales</taxon>
        <taxon>Thermoanaerobacteraceae</taxon>
        <taxon>Thermoanaerobacter</taxon>
    </lineage>
</organism>
<dbReference type="EMBL" id="FNBS01000019">
    <property type="protein sequence ID" value="SDF65663.1"/>
    <property type="molecule type" value="Genomic_DNA"/>
</dbReference>
<protein>
    <submittedName>
        <fullName evidence="2">Uncharacterized protein</fullName>
    </submittedName>
</protein>
<feature type="transmembrane region" description="Helical" evidence="1">
    <location>
        <begin position="57"/>
        <end position="77"/>
    </location>
</feature>
<name>A0A1G7MV67_THETY</name>
<accession>A0A1G7MV67</accession>
<proteinExistence type="predicted"/>
<keyword evidence="1" id="KW-0472">Membrane</keyword>
<keyword evidence="1" id="KW-0812">Transmembrane</keyword>
<dbReference type="Proteomes" id="UP000183404">
    <property type="component" value="Unassembled WGS sequence"/>
</dbReference>
<dbReference type="RefSeq" id="WP_074592447.1">
    <property type="nucleotide sequence ID" value="NZ_FNBS01000019.1"/>
</dbReference>
<evidence type="ECO:0000313" key="2">
    <source>
        <dbReference type="EMBL" id="SDF65663.1"/>
    </source>
</evidence>
<feature type="transmembrane region" description="Helical" evidence="1">
    <location>
        <begin position="34"/>
        <end position="51"/>
    </location>
</feature>
<sequence>MIIILFAFLVLVVFLIVLNGFLRGSKKKKIDAGLSFLLVGSIIATFIFGNWKIGLLAIAVAYFSSIILYHFAAHVAAKLKALPRDFLPTPKGVGLPTAGACACRTTPVRATLLPVAGGSPGGDRHYRPNYIFPAFILPLFLNKINYL</sequence>
<evidence type="ECO:0000313" key="3">
    <source>
        <dbReference type="Proteomes" id="UP000183404"/>
    </source>
</evidence>
<feature type="transmembrane region" description="Helical" evidence="1">
    <location>
        <begin position="6"/>
        <end position="22"/>
    </location>
</feature>
<evidence type="ECO:0000256" key="1">
    <source>
        <dbReference type="SAM" id="Phobius"/>
    </source>
</evidence>